<dbReference type="AlphaFoldDB" id="A0A5C6RTI0"/>
<dbReference type="OrthoDB" id="658622at2"/>
<reference evidence="1 2" key="1">
    <citation type="submission" date="2019-08" db="EMBL/GenBank/DDBJ databases">
        <title>Genome of Vicingus serpentipes NCIMB 15042.</title>
        <authorList>
            <person name="Bowman J.P."/>
        </authorList>
    </citation>
    <scope>NUCLEOTIDE SEQUENCE [LARGE SCALE GENOMIC DNA]</scope>
    <source>
        <strain evidence="1 2">NCIMB 15042</strain>
    </source>
</reference>
<protein>
    <submittedName>
        <fullName evidence="1">DUF3822 family protein</fullName>
    </submittedName>
</protein>
<evidence type="ECO:0000313" key="1">
    <source>
        <dbReference type="EMBL" id="TXB65254.1"/>
    </source>
</evidence>
<dbReference type="EMBL" id="VOOS01000003">
    <property type="protein sequence ID" value="TXB65254.1"/>
    <property type="molecule type" value="Genomic_DNA"/>
</dbReference>
<comment type="caution">
    <text evidence="1">The sequence shown here is derived from an EMBL/GenBank/DDBJ whole genome shotgun (WGS) entry which is preliminary data.</text>
</comment>
<sequence length="287" mass="33689">MSSIVPHISIFDKSFSAANTSHYQVYLSIDFNAITYTILNTQNNTFIGLEKYLLNDIYNDYSLVDPLTQIVNQTILFKQPLKSFNVAYVNHRATLIPNVLFNNNELKTYHQFNFSEQEEDLFYADNLINIPAHNVYSIPDYIINLFNKIEKVNYHHFSSSLIEASVLYAKKTTNDLIIDIHILPSSFQMMVVKNQSLELYNSFPYQTSEDFIYYVLFVLNQLDIKPKDINIRLLGEVDKNSAIYEILYKYSNSITLGKRTENLKFSYVFEEIPQHHYYSLFNQYLCE</sequence>
<dbReference type="RefSeq" id="WP_147100127.1">
    <property type="nucleotide sequence ID" value="NZ_VOOS01000003.1"/>
</dbReference>
<accession>A0A5C6RTI0</accession>
<proteinExistence type="predicted"/>
<dbReference type="Gene3D" id="3.30.420.260">
    <property type="match status" value="1"/>
</dbReference>
<dbReference type="Pfam" id="PF12864">
    <property type="entry name" value="DUF3822"/>
    <property type="match status" value="1"/>
</dbReference>
<organism evidence="1 2">
    <name type="scientific">Vicingus serpentipes</name>
    <dbReference type="NCBI Taxonomy" id="1926625"/>
    <lineage>
        <taxon>Bacteria</taxon>
        <taxon>Pseudomonadati</taxon>
        <taxon>Bacteroidota</taxon>
        <taxon>Flavobacteriia</taxon>
        <taxon>Flavobacteriales</taxon>
        <taxon>Vicingaceae</taxon>
        <taxon>Vicingus</taxon>
    </lineage>
</organism>
<dbReference type="Gene3D" id="3.30.420.250">
    <property type="match status" value="1"/>
</dbReference>
<keyword evidence="2" id="KW-1185">Reference proteome</keyword>
<dbReference type="Proteomes" id="UP000321721">
    <property type="component" value="Unassembled WGS sequence"/>
</dbReference>
<name>A0A5C6RTI0_9FLAO</name>
<dbReference type="CDD" id="cd24013">
    <property type="entry name" value="ASKHA_ATPase_BT3980-like"/>
    <property type="match status" value="1"/>
</dbReference>
<gene>
    <name evidence="1" type="ORF">FRY74_07480</name>
</gene>
<evidence type="ECO:0000313" key="2">
    <source>
        <dbReference type="Proteomes" id="UP000321721"/>
    </source>
</evidence>
<dbReference type="InterPro" id="IPR024213">
    <property type="entry name" value="DUF3822"/>
</dbReference>